<comment type="subcellular location">
    <subcellularLocation>
        <location evidence="2">Cytoplasm</location>
    </subcellularLocation>
    <subcellularLocation>
        <location evidence="1">Nucleus</location>
    </subcellularLocation>
</comment>
<dbReference type="InterPro" id="IPR029063">
    <property type="entry name" value="SAM-dependent_MTases_sf"/>
</dbReference>
<evidence type="ECO:0000256" key="10">
    <source>
        <dbReference type="ARBA" id="ARBA00023163"/>
    </source>
</evidence>
<dbReference type="InterPro" id="IPR025799">
    <property type="entry name" value="Arg_MeTrfase"/>
</dbReference>
<dbReference type="PANTHER" id="PTHR11006:SF10">
    <property type="entry name" value="HISTONE-ARGININE METHYLTRANSFERASE CARMER-RELATED"/>
    <property type="match status" value="1"/>
</dbReference>
<dbReference type="OrthoDB" id="7848332at2759"/>
<evidence type="ECO:0000256" key="7">
    <source>
        <dbReference type="ARBA" id="ARBA00022691"/>
    </source>
</evidence>
<keyword evidence="6 13" id="KW-0808">Transferase</keyword>
<evidence type="ECO:0000256" key="4">
    <source>
        <dbReference type="ARBA" id="ARBA00022490"/>
    </source>
</evidence>
<feature type="domain" description="Protein arginine N-methyltransferase" evidence="14">
    <location>
        <begin position="156"/>
        <end position="321"/>
    </location>
</feature>
<evidence type="ECO:0000256" key="8">
    <source>
        <dbReference type="ARBA" id="ARBA00022853"/>
    </source>
</evidence>
<dbReference type="CDD" id="cd02440">
    <property type="entry name" value="AdoMet_MTases"/>
    <property type="match status" value="1"/>
</dbReference>
<dbReference type="Pfam" id="PF22528">
    <property type="entry name" value="PRMT_C"/>
    <property type="match status" value="1"/>
</dbReference>
<keyword evidence="8" id="KW-0156">Chromatin regulator</keyword>
<dbReference type="Gene3D" id="2.70.160.11">
    <property type="entry name" value="Hnrnp arginine n-methyltransferase1"/>
    <property type="match status" value="1"/>
</dbReference>
<reference evidence="15 16" key="1">
    <citation type="submission" date="2012-05" db="EMBL/GenBank/DDBJ databases">
        <title>Recombination and specialization in a pathogen metapopulation.</title>
        <authorList>
            <person name="Gardiner A."/>
            <person name="Kemen E."/>
            <person name="Schultz-Larsen T."/>
            <person name="MacLean D."/>
            <person name="Van Oosterhout C."/>
            <person name="Jones J.D.G."/>
        </authorList>
    </citation>
    <scope>NUCLEOTIDE SEQUENCE [LARGE SCALE GENOMIC DNA]</scope>
    <source>
        <strain evidence="15 16">Ac Nc2</strain>
    </source>
</reference>
<evidence type="ECO:0000259" key="14">
    <source>
        <dbReference type="Pfam" id="PF22528"/>
    </source>
</evidence>
<evidence type="ECO:0000256" key="13">
    <source>
        <dbReference type="PROSITE-ProRule" id="PRU01015"/>
    </source>
</evidence>
<organism evidence="15 16">
    <name type="scientific">Albugo candida</name>
    <dbReference type="NCBI Taxonomy" id="65357"/>
    <lineage>
        <taxon>Eukaryota</taxon>
        <taxon>Sar</taxon>
        <taxon>Stramenopiles</taxon>
        <taxon>Oomycota</taxon>
        <taxon>Peronosporomycetes</taxon>
        <taxon>Albuginales</taxon>
        <taxon>Albuginaceae</taxon>
        <taxon>Albugo</taxon>
    </lineage>
</organism>
<dbReference type="GO" id="GO:0070611">
    <property type="term" value="F:histone H3R2 methyltransferase activity"/>
    <property type="evidence" value="ECO:0007669"/>
    <property type="project" value="TreeGrafter"/>
</dbReference>
<accession>A0A024GAJ3</accession>
<dbReference type="EC" id="2.1.1.319" evidence="3"/>
<dbReference type="GO" id="GO:0005737">
    <property type="term" value="C:cytoplasm"/>
    <property type="evidence" value="ECO:0007669"/>
    <property type="project" value="UniProtKB-SubCell"/>
</dbReference>
<dbReference type="InterPro" id="IPR055135">
    <property type="entry name" value="PRMT_dom"/>
</dbReference>
<evidence type="ECO:0000256" key="11">
    <source>
        <dbReference type="ARBA" id="ARBA00023242"/>
    </source>
</evidence>
<keyword evidence="4" id="KW-0963">Cytoplasm</keyword>
<dbReference type="Pfam" id="PF06325">
    <property type="entry name" value="PrmA"/>
    <property type="match status" value="1"/>
</dbReference>
<comment type="catalytic activity">
    <reaction evidence="12">
        <text>L-arginyl-[protein] + 2 S-adenosyl-L-methionine = N(omega),N(omega)-dimethyl-L-arginyl-[protein] + 2 S-adenosyl-L-homocysteine + 2 H(+)</text>
        <dbReference type="Rhea" id="RHEA:48096"/>
        <dbReference type="Rhea" id="RHEA-COMP:10532"/>
        <dbReference type="Rhea" id="RHEA-COMP:11991"/>
        <dbReference type="ChEBI" id="CHEBI:15378"/>
        <dbReference type="ChEBI" id="CHEBI:29965"/>
        <dbReference type="ChEBI" id="CHEBI:57856"/>
        <dbReference type="ChEBI" id="CHEBI:59789"/>
        <dbReference type="ChEBI" id="CHEBI:61897"/>
        <dbReference type="EC" id="2.1.1.319"/>
    </reaction>
</comment>
<dbReference type="EMBL" id="CAIX01000055">
    <property type="protein sequence ID" value="CCI43788.1"/>
    <property type="molecule type" value="Genomic_DNA"/>
</dbReference>
<dbReference type="Gene3D" id="3.40.50.150">
    <property type="entry name" value="Vaccinia Virus protein VP39"/>
    <property type="match status" value="1"/>
</dbReference>
<evidence type="ECO:0000313" key="15">
    <source>
        <dbReference type="EMBL" id="CCI43788.1"/>
    </source>
</evidence>
<gene>
    <name evidence="15" type="ORF">BN9_045720</name>
</gene>
<dbReference type="STRING" id="65357.A0A024GAJ3"/>
<keyword evidence="9" id="KW-0805">Transcription regulation</keyword>
<evidence type="ECO:0000256" key="3">
    <source>
        <dbReference type="ARBA" id="ARBA00011925"/>
    </source>
</evidence>
<comment type="caution">
    <text evidence="15">The sequence shown here is derived from an EMBL/GenBank/DDBJ whole genome shotgun (WGS) entry which is preliminary data.</text>
</comment>
<evidence type="ECO:0000313" key="16">
    <source>
        <dbReference type="Proteomes" id="UP000053237"/>
    </source>
</evidence>
<dbReference type="InParanoid" id="A0A024GAJ3"/>
<keyword evidence="16" id="KW-1185">Reference proteome</keyword>
<dbReference type="PANTHER" id="PTHR11006">
    <property type="entry name" value="PROTEIN ARGININE N-METHYLTRANSFERASE"/>
    <property type="match status" value="1"/>
</dbReference>
<dbReference type="PROSITE" id="PS51678">
    <property type="entry name" value="SAM_MT_PRMT"/>
    <property type="match status" value="1"/>
</dbReference>
<evidence type="ECO:0000256" key="12">
    <source>
        <dbReference type="ARBA" id="ARBA00049086"/>
    </source>
</evidence>
<evidence type="ECO:0000256" key="9">
    <source>
        <dbReference type="ARBA" id="ARBA00023015"/>
    </source>
</evidence>
<dbReference type="GO" id="GO:0035242">
    <property type="term" value="F:protein-arginine omega-N asymmetric methyltransferase activity"/>
    <property type="evidence" value="ECO:0007669"/>
    <property type="project" value="UniProtKB-EC"/>
</dbReference>
<keyword evidence="11" id="KW-0539">Nucleus</keyword>
<dbReference type="Proteomes" id="UP000053237">
    <property type="component" value="Unassembled WGS sequence"/>
</dbReference>
<evidence type="ECO:0000256" key="5">
    <source>
        <dbReference type="ARBA" id="ARBA00022603"/>
    </source>
</evidence>
<dbReference type="GO" id="GO:0005634">
    <property type="term" value="C:nucleus"/>
    <property type="evidence" value="ECO:0007669"/>
    <property type="project" value="UniProtKB-SubCell"/>
</dbReference>
<name>A0A024GAJ3_9STRA</name>
<evidence type="ECO:0000256" key="2">
    <source>
        <dbReference type="ARBA" id="ARBA00004496"/>
    </source>
</evidence>
<keyword evidence="5 13" id="KW-0489">Methyltransferase</keyword>
<proteinExistence type="predicted"/>
<sequence length="357" mass="40453">MTTENDDNNPFSQYYGMLLHQQNMLQDYVRTSTYERAMMENSNDFKDKIVLDVGTGTGILAYFALKAGAKHVYAVELSDVADCARALFLSNGLQDRVTVLKGKMEMVELPQPVDIVISEPMGFFLVHERMLETYVNAGKKWRRPSDANFKMFPSIGTMHVVPFTDENIFQEQMSKVAFWQNSDFYGLNLNALTEKAMQNHFSQPIVGYFPVSMLLCDISKAATHEIDFSDVSNEALKEFTIPFHFCIEKTAILHGLGCWFTVSFNGSTSRVVLSTAPNAPGTHWYQCRLLLSKPIAVNTTQYVSGTLRFKANEKYSYDIVMEVGLEGTTIVSRNVIHLQDQMYHYLYPQSSEATMST</sequence>
<protein>
    <recommendedName>
        <fullName evidence="3">type I protein arginine methyltransferase</fullName>
        <ecNumber evidence="3">2.1.1.319</ecNumber>
    </recommendedName>
</protein>
<dbReference type="SUPFAM" id="SSF53335">
    <property type="entry name" value="S-adenosyl-L-methionine-dependent methyltransferases"/>
    <property type="match status" value="1"/>
</dbReference>
<dbReference type="GO" id="GO:0032259">
    <property type="term" value="P:methylation"/>
    <property type="evidence" value="ECO:0007669"/>
    <property type="project" value="UniProtKB-KW"/>
</dbReference>
<keyword evidence="10" id="KW-0804">Transcription</keyword>
<keyword evidence="7 13" id="KW-0949">S-adenosyl-L-methionine</keyword>
<evidence type="ECO:0000256" key="1">
    <source>
        <dbReference type="ARBA" id="ARBA00004123"/>
    </source>
</evidence>
<dbReference type="AlphaFoldDB" id="A0A024GAJ3"/>
<evidence type="ECO:0000256" key="6">
    <source>
        <dbReference type="ARBA" id="ARBA00022679"/>
    </source>
</evidence>